<organism evidence="1">
    <name type="scientific">human gut metagenome</name>
    <dbReference type="NCBI Taxonomy" id="408170"/>
    <lineage>
        <taxon>unclassified sequences</taxon>
        <taxon>metagenomes</taxon>
        <taxon>organismal metagenomes</taxon>
    </lineage>
</organism>
<comment type="caution">
    <text evidence="1">The sequence shown here is derived from an EMBL/GenBank/DDBJ whole genome shotgun (WGS) entry which is preliminary data.</text>
</comment>
<dbReference type="Pfam" id="PF13595">
    <property type="entry name" value="DUF4138"/>
    <property type="match status" value="1"/>
</dbReference>
<dbReference type="InterPro" id="IPR022298">
    <property type="entry name" value="Conjug_transposon_TraN"/>
</dbReference>
<evidence type="ECO:0000313" key="1">
    <source>
        <dbReference type="EMBL" id="EKC78124.1"/>
    </source>
</evidence>
<gene>
    <name evidence="1" type="ORF">OBE_00024</name>
</gene>
<sequence>MWTTSLENRGQEGGEAYRRAGAFILPLRAQNYATFVPGKKSERTVFTMAKFTIPDGKCLVVELNEKNGGRHQSFVIEKRGFGTCQYHQRTSSALTMR</sequence>
<dbReference type="EMBL" id="AJWZ01000017">
    <property type="protein sequence ID" value="EKC78124.1"/>
    <property type="molecule type" value="Genomic_DNA"/>
</dbReference>
<dbReference type="AlphaFoldDB" id="K1UDT5"/>
<protein>
    <submittedName>
        <fullName evidence="1">Conjugative transposon TraN protein</fullName>
    </submittedName>
</protein>
<reference evidence="1" key="1">
    <citation type="journal article" date="2013" name="Environ. Microbiol.">
        <title>Microbiota from the distal guts of lean and obese adolescents exhibit partial functional redundancy besides clear differences in community structure.</title>
        <authorList>
            <person name="Ferrer M."/>
            <person name="Ruiz A."/>
            <person name="Lanza F."/>
            <person name="Haange S.B."/>
            <person name="Oberbach A."/>
            <person name="Till H."/>
            <person name="Bargiela R."/>
            <person name="Campoy C."/>
            <person name="Segura M.T."/>
            <person name="Richter M."/>
            <person name="von Bergen M."/>
            <person name="Seifert J."/>
            <person name="Suarez A."/>
        </authorList>
    </citation>
    <scope>NUCLEOTIDE SEQUENCE</scope>
</reference>
<accession>K1UDT5</accession>
<feature type="non-terminal residue" evidence="1">
    <location>
        <position position="97"/>
    </location>
</feature>
<proteinExistence type="predicted"/>
<name>K1UDT5_9ZZZZ</name>